<keyword evidence="9" id="KW-1185">Reference proteome</keyword>
<dbReference type="PIRSF" id="PIRSF038193">
    <property type="entry name" value="Hyaluronidase"/>
    <property type="match status" value="1"/>
</dbReference>
<dbReference type="EC" id="3.2.1.35" evidence="7"/>
<keyword evidence="7" id="KW-0326">Glycosidase</keyword>
<dbReference type="InterPro" id="IPR017853">
    <property type="entry name" value="GH"/>
</dbReference>
<comment type="similarity">
    <text evidence="1 4 7">Belongs to the glycosyl hydrolase 56 family.</text>
</comment>
<proteinExistence type="inferred from homology"/>
<accession>A0A9P0MRB6</accession>
<evidence type="ECO:0000256" key="1">
    <source>
        <dbReference type="ARBA" id="ARBA00008871"/>
    </source>
</evidence>
<dbReference type="PRINTS" id="PR00846">
    <property type="entry name" value="GLHYDRLASE56"/>
</dbReference>
<dbReference type="Gene3D" id="3.20.20.70">
    <property type="entry name" value="Aldolase class I"/>
    <property type="match status" value="1"/>
</dbReference>
<dbReference type="EMBL" id="OV725082">
    <property type="protein sequence ID" value="CAH1404348.1"/>
    <property type="molecule type" value="Genomic_DNA"/>
</dbReference>
<dbReference type="AlphaFoldDB" id="A0A9P0MRB6"/>
<evidence type="ECO:0000256" key="5">
    <source>
        <dbReference type="PIRSR" id="PIRSR038193-1"/>
    </source>
</evidence>
<dbReference type="Proteomes" id="UP001152798">
    <property type="component" value="Chromosome 6"/>
</dbReference>
<keyword evidence="7" id="KW-0378">Hydrolase</keyword>
<dbReference type="GO" id="GO:0005975">
    <property type="term" value="P:carbohydrate metabolic process"/>
    <property type="evidence" value="ECO:0007669"/>
    <property type="project" value="UniProtKB-UniRule"/>
</dbReference>
<dbReference type="InterPro" id="IPR018155">
    <property type="entry name" value="Hyaluronidase"/>
</dbReference>
<name>A0A9P0MRB6_NEZVI</name>
<dbReference type="GO" id="GO:0030214">
    <property type="term" value="P:hyaluronan catabolic process"/>
    <property type="evidence" value="ECO:0007669"/>
    <property type="project" value="TreeGrafter"/>
</dbReference>
<dbReference type="InterPro" id="IPR001329">
    <property type="entry name" value="Venom_Hyaluronidase"/>
</dbReference>
<gene>
    <name evidence="8" type="ORF">NEZAVI_LOCUS12776</name>
</gene>
<dbReference type="SMR" id="A0A9P0MRB6"/>
<evidence type="ECO:0000313" key="9">
    <source>
        <dbReference type="Proteomes" id="UP001152798"/>
    </source>
</evidence>
<dbReference type="OrthoDB" id="5796153at2759"/>
<dbReference type="SUPFAM" id="SSF51445">
    <property type="entry name" value="(Trans)glycosidases"/>
    <property type="match status" value="1"/>
</dbReference>
<dbReference type="Pfam" id="PF01630">
    <property type="entry name" value="Glyco_hydro_56"/>
    <property type="match status" value="1"/>
</dbReference>
<keyword evidence="2 6" id="KW-1015">Disulfide bond</keyword>
<feature type="disulfide bond" evidence="6">
    <location>
        <begin position="163"/>
        <end position="175"/>
    </location>
</feature>
<sequence>MCQKYGINFSGLDDYGIIQNINDKFTGEKITILYDPGFFPAMLSTNLRNDGVPQEGNLKKHLILFEKELEKNIPDKNFSGVGVIDFEHWRPIWRENWGILDKYRQHSIKIEKEKHPFWSKSAIENRAIQRFEKAASRFIDETLSKAMKLRPRGQWGYYAYPYCFNFTPKNPDKKCTQNVQKDNDRSSWMFRTGNALFPSLYLREKQLNELKRVKMMEGRINEAKRLVSKVTSKQINIFPYLAIKYQDTFSFLSKQDVLNAIKIARKVGSRGLILWGSYKDTNSPKKCQQLMDYVQNTLKPTIKRLIN</sequence>
<evidence type="ECO:0000256" key="6">
    <source>
        <dbReference type="PIRSR" id="PIRSR038193-3"/>
    </source>
</evidence>
<organism evidence="8 9">
    <name type="scientific">Nezara viridula</name>
    <name type="common">Southern green stink bug</name>
    <name type="synonym">Cimex viridulus</name>
    <dbReference type="NCBI Taxonomy" id="85310"/>
    <lineage>
        <taxon>Eukaryota</taxon>
        <taxon>Metazoa</taxon>
        <taxon>Ecdysozoa</taxon>
        <taxon>Arthropoda</taxon>
        <taxon>Hexapoda</taxon>
        <taxon>Insecta</taxon>
        <taxon>Pterygota</taxon>
        <taxon>Neoptera</taxon>
        <taxon>Paraneoptera</taxon>
        <taxon>Hemiptera</taxon>
        <taxon>Heteroptera</taxon>
        <taxon>Panheteroptera</taxon>
        <taxon>Pentatomomorpha</taxon>
        <taxon>Pentatomoidea</taxon>
        <taxon>Pentatomidae</taxon>
        <taxon>Pentatominae</taxon>
        <taxon>Nezara</taxon>
    </lineage>
</organism>
<evidence type="ECO:0000256" key="3">
    <source>
        <dbReference type="ARBA" id="ARBA00023180"/>
    </source>
</evidence>
<keyword evidence="3" id="KW-0325">Glycoprotein</keyword>
<dbReference type="GO" id="GO:0006952">
    <property type="term" value="P:defense response"/>
    <property type="evidence" value="ECO:0007669"/>
    <property type="project" value="InterPro"/>
</dbReference>
<evidence type="ECO:0000256" key="2">
    <source>
        <dbReference type="ARBA" id="ARBA00023157"/>
    </source>
</evidence>
<dbReference type="InterPro" id="IPR013785">
    <property type="entry name" value="Aldolase_TIM"/>
</dbReference>
<dbReference type="PRINTS" id="PR00847">
    <property type="entry name" value="HYALURONDASE"/>
</dbReference>
<evidence type="ECO:0000256" key="7">
    <source>
        <dbReference type="RuleBase" id="RU610713"/>
    </source>
</evidence>
<dbReference type="PANTHER" id="PTHR11769:SF35">
    <property type="entry name" value="HYALURONIDASE"/>
    <property type="match status" value="1"/>
</dbReference>
<dbReference type="PANTHER" id="PTHR11769">
    <property type="entry name" value="HYALURONIDASE"/>
    <property type="match status" value="1"/>
</dbReference>
<evidence type="ECO:0000313" key="8">
    <source>
        <dbReference type="EMBL" id="CAH1404348.1"/>
    </source>
</evidence>
<dbReference type="GO" id="GO:0004415">
    <property type="term" value="F:hyalurononglucosaminidase activity"/>
    <property type="evidence" value="ECO:0007669"/>
    <property type="project" value="UniProtKB-UniRule"/>
</dbReference>
<comment type="catalytic activity">
    <reaction evidence="7">
        <text>Random hydrolysis of (1-&gt;4)-linkages between N-acetyl-beta-D-glucosamine and D-glucuronate residues in hyaluronate.</text>
        <dbReference type="EC" id="3.2.1.35"/>
    </reaction>
</comment>
<reference evidence="8" key="1">
    <citation type="submission" date="2022-01" db="EMBL/GenBank/DDBJ databases">
        <authorList>
            <person name="King R."/>
        </authorList>
    </citation>
    <scope>NUCLEOTIDE SEQUENCE</scope>
</reference>
<protein>
    <recommendedName>
        <fullName evidence="7">Hyaluronidase</fullName>
        <ecNumber evidence="7">3.2.1.35</ecNumber>
    </recommendedName>
</protein>
<evidence type="ECO:0000256" key="4">
    <source>
        <dbReference type="PIRNR" id="PIRNR038193"/>
    </source>
</evidence>
<feature type="active site" description="Proton donor" evidence="5">
    <location>
        <position position="87"/>
    </location>
</feature>